<dbReference type="Gene3D" id="3.40.630.10">
    <property type="entry name" value="Zn peptidases"/>
    <property type="match status" value="1"/>
</dbReference>
<comment type="caution">
    <text evidence="1">The sequence shown here is derived from an EMBL/GenBank/DDBJ whole genome shotgun (WGS) entry which is preliminary data.</text>
</comment>
<protein>
    <submittedName>
        <fullName evidence="1">Uncharacterized protein</fullName>
    </submittedName>
</protein>
<sequence>MSASLHPVASVRLAGWQRFPRLPSVRPGGRSSRRRVRPYLCLRRTRSGGITRQWSISARGWEEQEPSPLRRLLAREFRAAGLSTGPCELCLYALGSPLGLDILETDDTRSVRDVAYFVRSKPTGSAGVEGLGLWDLQSARARAHAGLCQGKHPRFNARLPQKTLHDIVRPHFIHLRMNAKRRTRRSLSSTMDDAVLQMDELAARGATLFVGEDQVIGRSAAKASGRTARFTLDAQWIDGVVRRSPPCYIRRNRRDRNRRQPYGRREFHRENGAIAMLQLARHFASLPVGQRLRRTLVFGAWPGHMKQITPGSTGWARAHPELMRWAAAGIHDRAFGRVNGPISRARVEAAPGRPTRVFHESGILMIACIAGPNYLLVWRRTVTWTSSTLGSHRAKPR</sequence>
<dbReference type="AlphaFoldDB" id="A0A812DH22"/>
<dbReference type="EMBL" id="CAHIKZ030003209">
    <property type="protein sequence ID" value="CAE1297582.1"/>
    <property type="molecule type" value="Genomic_DNA"/>
</dbReference>
<gene>
    <name evidence="1" type="ORF">SPHA_52080</name>
</gene>
<name>A0A812DH22_ACAPH</name>
<proteinExistence type="predicted"/>
<keyword evidence="2" id="KW-1185">Reference proteome</keyword>
<accession>A0A812DH22</accession>
<reference evidence="1" key="1">
    <citation type="submission" date="2021-01" db="EMBL/GenBank/DDBJ databases">
        <authorList>
            <person name="Li R."/>
            <person name="Bekaert M."/>
        </authorList>
    </citation>
    <scope>NUCLEOTIDE SEQUENCE</scope>
    <source>
        <strain evidence="1">Farmed</strain>
    </source>
</reference>
<evidence type="ECO:0000313" key="2">
    <source>
        <dbReference type="Proteomes" id="UP000597762"/>
    </source>
</evidence>
<organism evidence="1 2">
    <name type="scientific">Acanthosepion pharaonis</name>
    <name type="common">Pharaoh cuttlefish</name>
    <name type="synonym">Sepia pharaonis</name>
    <dbReference type="NCBI Taxonomy" id="158019"/>
    <lineage>
        <taxon>Eukaryota</taxon>
        <taxon>Metazoa</taxon>
        <taxon>Spiralia</taxon>
        <taxon>Lophotrochozoa</taxon>
        <taxon>Mollusca</taxon>
        <taxon>Cephalopoda</taxon>
        <taxon>Coleoidea</taxon>
        <taxon>Decapodiformes</taxon>
        <taxon>Sepiida</taxon>
        <taxon>Sepiina</taxon>
        <taxon>Sepiidae</taxon>
        <taxon>Acanthosepion</taxon>
    </lineage>
</organism>
<dbReference type="Proteomes" id="UP000597762">
    <property type="component" value="Unassembled WGS sequence"/>
</dbReference>
<evidence type="ECO:0000313" key="1">
    <source>
        <dbReference type="EMBL" id="CAE1297582.1"/>
    </source>
</evidence>